<reference evidence="1 2" key="1">
    <citation type="journal article" date="2011" name="Genome Res.">
        <title>Phylogeny-wide analysis of social amoeba genomes highlights ancient origins for complex intercellular communication.</title>
        <authorList>
            <person name="Heidel A.J."/>
            <person name="Lawal H.M."/>
            <person name="Felder M."/>
            <person name="Schilde C."/>
            <person name="Helps N.R."/>
            <person name="Tunggal B."/>
            <person name="Rivero F."/>
            <person name="John U."/>
            <person name="Schleicher M."/>
            <person name="Eichinger L."/>
            <person name="Platzer M."/>
            <person name="Noegel A.A."/>
            <person name="Schaap P."/>
            <person name="Gloeckner G."/>
        </authorList>
    </citation>
    <scope>NUCLEOTIDE SEQUENCE [LARGE SCALE GENOMIC DNA]</scope>
    <source>
        <strain evidence="2">ATCC 26659 / Pp 5 / PN500</strain>
    </source>
</reference>
<dbReference type="EMBL" id="ADBJ01000008">
    <property type="protein sequence ID" value="EFA85300.1"/>
    <property type="molecule type" value="Genomic_DNA"/>
</dbReference>
<proteinExistence type="predicted"/>
<accession>D3B1X6</accession>
<protein>
    <submittedName>
        <fullName evidence="1">Uncharacterized protein</fullName>
    </submittedName>
</protein>
<dbReference type="GeneID" id="31357826"/>
<organism evidence="1 2">
    <name type="scientific">Heterostelium pallidum (strain ATCC 26659 / Pp 5 / PN500)</name>
    <name type="common">Cellular slime mold</name>
    <name type="synonym">Polysphondylium pallidum</name>
    <dbReference type="NCBI Taxonomy" id="670386"/>
    <lineage>
        <taxon>Eukaryota</taxon>
        <taxon>Amoebozoa</taxon>
        <taxon>Evosea</taxon>
        <taxon>Eumycetozoa</taxon>
        <taxon>Dictyostelia</taxon>
        <taxon>Acytosteliales</taxon>
        <taxon>Acytosteliaceae</taxon>
        <taxon>Heterostelium</taxon>
    </lineage>
</organism>
<keyword evidence="2" id="KW-1185">Reference proteome</keyword>
<comment type="caution">
    <text evidence="1">The sequence shown here is derived from an EMBL/GenBank/DDBJ whole genome shotgun (WGS) entry which is preliminary data.</text>
</comment>
<dbReference type="AlphaFoldDB" id="D3B1X6"/>
<sequence length="72" mass="8370">MLKSNTNYSNQTPLLPSYIFGKRNHLHKENNQYTNIFNVENKACLLLSYFKPKQIEVIDLIRARGDVACALR</sequence>
<dbReference type="RefSeq" id="XP_020437409.1">
    <property type="nucleotide sequence ID" value="XM_020573292.1"/>
</dbReference>
<evidence type="ECO:0000313" key="1">
    <source>
        <dbReference type="EMBL" id="EFA85300.1"/>
    </source>
</evidence>
<gene>
    <name evidence="1" type="ORF">PPL_02301</name>
</gene>
<dbReference type="Proteomes" id="UP000001396">
    <property type="component" value="Unassembled WGS sequence"/>
</dbReference>
<evidence type="ECO:0000313" key="2">
    <source>
        <dbReference type="Proteomes" id="UP000001396"/>
    </source>
</evidence>
<name>D3B1X6_HETP5</name>
<dbReference type="InParanoid" id="D3B1X6"/>